<organism evidence="2 3">
    <name type="scientific">Deinococcus aetherius</name>
    <dbReference type="NCBI Taxonomy" id="200252"/>
    <lineage>
        <taxon>Bacteria</taxon>
        <taxon>Thermotogati</taxon>
        <taxon>Deinococcota</taxon>
        <taxon>Deinococci</taxon>
        <taxon>Deinococcales</taxon>
        <taxon>Deinococcaceae</taxon>
        <taxon>Deinococcus</taxon>
    </lineage>
</organism>
<evidence type="ECO:0000313" key="3">
    <source>
        <dbReference type="Proteomes" id="UP001064971"/>
    </source>
</evidence>
<accession>A0ABM8AFL4</accession>
<dbReference type="InterPro" id="IPR013762">
    <property type="entry name" value="Integrase-like_cat_sf"/>
</dbReference>
<dbReference type="Proteomes" id="UP001064971">
    <property type="component" value="Chromosome"/>
</dbReference>
<dbReference type="Gene3D" id="1.10.443.10">
    <property type="entry name" value="Intergrase catalytic core"/>
    <property type="match status" value="1"/>
</dbReference>
<evidence type="ECO:0000313" key="2">
    <source>
        <dbReference type="EMBL" id="BDP42587.1"/>
    </source>
</evidence>
<evidence type="ECO:0000256" key="1">
    <source>
        <dbReference type="ARBA" id="ARBA00023172"/>
    </source>
</evidence>
<reference evidence="2" key="1">
    <citation type="submission" date="2022-07" db="EMBL/GenBank/DDBJ databases">
        <title>Complete Genome Sequence of the Radioresistant Bacterium Deinococcus aetherius ST0316, Isolated from the Air Dust collected in Lower Stratosphere above Japan.</title>
        <authorList>
            <person name="Satoh K."/>
            <person name="Hagiwara K."/>
            <person name="Katsumata K."/>
            <person name="Kubo A."/>
            <person name="Yokobori S."/>
            <person name="Yamagishi A."/>
            <person name="Oono Y."/>
            <person name="Narumi I."/>
        </authorList>
    </citation>
    <scope>NUCLEOTIDE SEQUENCE</scope>
    <source>
        <strain evidence="2">ST0316</strain>
    </source>
</reference>
<gene>
    <name evidence="2" type="ORF">DAETH_25560</name>
</gene>
<dbReference type="InterPro" id="IPR011010">
    <property type="entry name" value="DNA_brk_join_enz"/>
</dbReference>
<keyword evidence="3" id="KW-1185">Reference proteome</keyword>
<name>A0ABM8AFL4_9DEIO</name>
<proteinExistence type="predicted"/>
<protein>
    <recommendedName>
        <fullName evidence="4">Integrase</fullName>
    </recommendedName>
</protein>
<dbReference type="SUPFAM" id="SSF56349">
    <property type="entry name" value="DNA breaking-rejoining enzymes"/>
    <property type="match status" value="1"/>
</dbReference>
<dbReference type="RefSeq" id="WP_264775279.1">
    <property type="nucleotide sequence ID" value="NZ_AP026560.1"/>
</dbReference>
<keyword evidence="1" id="KW-0233">DNA recombination</keyword>
<sequence>MPKDVKLEPLPEFLDQLFELWKGQPRADGKLLPDGRPATNADRSPSDLANYERALKDFALGVAQTEDLARAPTTLLALEEERVLDAVIEGATRRKGAPPSPHLGSSLRSWMRRMLTDLAPVLKHQSLRPLPGHRLWKPYRKTMERFAMARWPEGLKKEFDALEAAYADPFYVGPGREHLKRHRVRPITWQSYRRALNRVVEYSVTVEGLTEMTLLDLVDYDRALHVRAWYFKQRGRGGYSAFGMLCMASAALARYLEITGQLHSGHDPFSKAFTAPWMRFFDLARETHKDGHSRGKVDKLPELPPLPPSEMEALAQTLAKTPPRRVDGRPSLYQLHRRQQAATFYGMAPGVPLRIKNWCEMRWGHNLYQDGQGTWWVYFRPEELKNGTRGIEPREYLMKLPPVKGKWVDRWRDHLREVLGPDFEDVCPYVFPTRQKRFGPDDKPIWGRCAKDSFYRLIRDSCLEIKGHAYRPHAIRSDVSEHLIGRPGASMRSVMQAAALLGDTEQTVLKAYNKPNVQAMLDDDYFAELAADD</sequence>
<evidence type="ECO:0008006" key="4">
    <source>
        <dbReference type="Google" id="ProtNLM"/>
    </source>
</evidence>
<dbReference type="EMBL" id="AP026560">
    <property type="protein sequence ID" value="BDP42587.1"/>
    <property type="molecule type" value="Genomic_DNA"/>
</dbReference>